<evidence type="ECO:0000313" key="1">
    <source>
        <dbReference type="EMBL" id="ACU64148.1"/>
    </source>
</evidence>
<dbReference type="Proteomes" id="UP000002215">
    <property type="component" value="Chromosome"/>
</dbReference>
<name>A0A979GB75_CHIPD</name>
<evidence type="ECO:0000313" key="2">
    <source>
        <dbReference type="Proteomes" id="UP000002215"/>
    </source>
</evidence>
<reference evidence="2" key="1">
    <citation type="submission" date="2009-08" db="EMBL/GenBank/DDBJ databases">
        <title>The complete genome of Chitinophaga pinensis DSM 2588.</title>
        <authorList>
            <consortium name="US DOE Joint Genome Institute (JGI-PGF)"/>
            <person name="Lucas S."/>
            <person name="Copeland A."/>
            <person name="Lapidus A."/>
            <person name="Glavina del Rio T."/>
            <person name="Dalin E."/>
            <person name="Tice H."/>
            <person name="Bruce D."/>
            <person name="Goodwin L."/>
            <person name="Pitluck S."/>
            <person name="Kyrpides N."/>
            <person name="Mavromatis K."/>
            <person name="Ivanova N."/>
            <person name="Mikhailova N."/>
            <person name="Sims D."/>
            <person name="Meinche L."/>
            <person name="Brettin T."/>
            <person name="Detter J.C."/>
            <person name="Han C."/>
            <person name="Larimer F."/>
            <person name="Land M."/>
            <person name="Hauser L."/>
            <person name="Markowitz V."/>
            <person name="Cheng J.-F."/>
            <person name="Hugenholtz P."/>
            <person name="Woyke T."/>
            <person name="Wu D."/>
            <person name="Spring S."/>
            <person name="Klenk H.-P."/>
            <person name="Eisen J.A."/>
        </authorList>
    </citation>
    <scope>NUCLEOTIDE SEQUENCE [LARGE SCALE GENOMIC DNA]</scope>
    <source>
        <strain evidence="2">ATCC 43595 / DSM 2588 / LMG 13176 / NBRC 15968 / NCIMB 11800 / UQM 2034</strain>
    </source>
</reference>
<proteinExistence type="predicted"/>
<reference evidence="1 2" key="2">
    <citation type="journal article" date="2010" name="Stand. Genomic Sci.">
        <title>Complete genome sequence of Chitinophaga pinensis type strain (UQM 2034).</title>
        <authorList>
            <person name="Glavina Del Rio T."/>
            <person name="Abt B."/>
            <person name="Spring S."/>
            <person name="Lapidus A."/>
            <person name="Nolan M."/>
            <person name="Tice H."/>
            <person name="Copeland A."/>
            <person name="Cheng J.F."/>
            <person name="Chen F."/>
            <person name="Bruce D."/>
            <person name="Goodwin L."/>
            <person name="Pitluck S."/>
            <person name="Ivanova N."/>
            <person name="Mavromatis K."/>
            <person name="Mikhailova N."/>
            <person name="Pati A."/>
            <person name="Chen A."/>
            <person name="Palaniappan K."/>
            <person name="Land M."/>
            <person name="Hauser L."/>
            <person name="Chang Y.J."/>
            <person name="Jeffries C.D."/>
            <person name="Chain P."/>
            <person name="Saunders E."/>
            <person name="Detter J.C."/>
            <person name="Brettin T."/>
            <person name="Rohde M."/>
            <person name="Goker M."/>
            <person name="Bristow J."/>
            <person name="Eisen J.A."/>
            <person name="Markowitz V."/>
            <person name="Hugenholtz P."/>
            <person name="Kyrpides N.C."/>
            <person name="Klenk H.P."/>
            <person name="Lucas S."/>
        </authorList>
    </citation>
    <scope>NUCLEOTIDE SEQUENCE [LARGE SCALE GENOMIC DNA]</scope>
    <source>
        <strain evidence="2">ATCC 43595 / DSM 2588 / LMG 13176 / NBRC 15968 / NCIMB 11800 / UQM 2034</strain>
    </source>
</reference>
<dbReference type="RefSeq" id="WP_012794311.1">
    <property type="nucleotide sequence ID" value="NC_013132.1"/>
</dbReference>
<gene>
    <name evidence="1" type="ordered locus">Cpin_6747</name>
</gene>
<protein>
    <submittedName>
        <fullName evidence="1">Uncharacterized protein</fullName>
    </submittedName>
</protein>
<dbReference type="AlphaFoldDB" id="A0A979GB75"/>
<sequence>MEFDFPIPLFLTLKKELDTIRNDIEKEKAIWKTIRDTLSEAEMMELDGDFFDTFDSIHLSATDMSQAEQTLTQLVHKGASAHLMTNHELDAHNVGMLSQDIPIYNNEQLKSIVLIVRAAVIAGATVDLQKAYVLNGGMNALNYVCSYLGMGTTGQTYHLGEINYHTQEQIRCCYDIFPLLICKPGFDYPYHMFISSLKYAPEVTSLQENTILRIMALGWTPFSVEMEYLNPGIFNNIFTINPQWLGLLFPYEHEQLKYYIDAVKREASAAAVKILINGVTSSNKSRKVFRTFFSQKVHWFLKLIVTDMPEILFNLVQRNERDMLIPFLKYFKREIASLRDENNRTLLEYAINSKRVVENTIQLIQQAIPAAGK</sequence>
<organism evidence="1 2">
    <name type="scientific">Chitinophaga pinensis (strain ATCC 43595 / DSM 2588 / LMG 13176 / NBRC 15968 / NCIMB 11800 / UQM 2034)</name>
    <dbReference type="NCBI Taxonomy" id="485918"/>
    <lineage>
        <taxon>Bacteria</taxon>
        <taxon>Pseudomonadati</taxon>
        <taxon>Bacteroidota</taxon>
        <taxon>Chitinophagia</taxon>
        <taxon>Chitinophagales</taxon>
        <taxon>Chitinophagaceae</taxon>
        <taxon>Chitinophaga</taxon>
    </lineage>
</organism>
<dbReference type="EMBL" id="CP001699">
    <property type="protein sequence ID" value="ACU64148.1"/>
    <property type="molecule type" value="Genomic_DNA"/>
</dbReference>
<accession>A0A979GB75</accession>
<dbReference type="KEGG" id="cpi:Cpin_6747"/>
<dbReference type="OrthoDB" id="653962at2"/>